<dbReference type="GO" id="GO:0046872">
    <property type="term" value="F:metal ion binding"/>
    <property type="evidence" value="ECO:0007669"/>
    <property type="project" value="UniProtKB-KW"/>
</dbReference>
<dbReference type="CDD" id="cd24155">
    <property type="entry name" value="NUDIX_ADPRase"/>
    <property type="match status" value="1"/>
</dbReference>
<feature type="binding site" evidence="13">
    <location>
        <position position="109"/>
    </location>
    <ligand>
        <name>Mg(2+)</name>
        <dbReference type="ChEBI" id="CHEBI:18420"/>
        <label>1</label>
    </ligand>
</feature>
<dbReference type="InterPro" id="IPR004385">
    <property type="entry name" value="NDP_pyrophosphatase"/>
</dbReference>
<dbReference type="EC" id="3.6.1.13" evidence="3"/>
<feature type="short sequence motif" description="Nudix box" evidence="14">
    <location>
        <begin position="94"/>
        <end position="116"/>
    </location>
</feature>
<evidence type="ECO:0000256" key="4">
    <source>
        <dbReference type="ARBA" id="ARBA00013297"/>
    </source>
</evidence>
<dbReference type="Gene3D" id="3.90.79.10">
    <property type="entry name" value="Nucleoside Triphosphate Pyrophosphohydrolase"/>
    <property type="match status" value="1"/>
</dbReference>
<protein>
    <recommendedName>
        <fullName evidence="4">ADP-ribose pyrophosphatase</fullName>
        <ecNumber evidence="3">3.6.1.13</ecNumber>
    </recommendedName>
    <alternativeName>
        <fullName evidence="9">ADP-ribose diphosphatase</fullName>
    </alternativeName>
    <alternativeName>
        <fullName evidence="11">ADP-ribose phosphohydrolase</fullName>
    </alternativeName>
    <alternativeName>
        <fullName evidence="10">Adenosine diphosphoribose pyrophosphatase</fullName>
    </alternativeName>
</protein>
<evidence type="ECO:0000256" key="11">
    <source>
        <dbReference type="ARBA" id="ARBA00033056"/>
    </source>
</evidence>
<dbReference type="OrthoDB" id="5292471at2"/>
<evidence type="ECO:0000256" key="3">
    <source>
        <dbReference type="ARBA" id="ARBA00012453"/>
    </source>
</evidence>
<keyword evidence="6" id="KW-0378">Hydrolase</keyword>
<evidence type="ECO:0000256" key="1">
    <source>
        <dbReference type="ARBA" id="ARBA00001946"/>
    </source>
</evidence>
<dbReference type="GO" id="GO:0047631">
    <property type="term" value="F:ADP-ribose diphosphatase activity"/>
    <property type="evidence" value="ECO:0007669"/>
    <property type="project" value="UniProtKB-EC"/>
</dbReference>
<dbReference type="GO" id="GO:0006753">
    <property type="term" value="P:nucleoside phosphate metabolic process"/>
    <property type="evidence" value="ECO:0007669"/>
    <property type="project" value="TreeGrafter"/>
</dbReference>
<dbReference type="GO" id="GO:0005829">
    <property type="term" value="C:cytosol"/>
    <property type="evidence" value="ECO:0007669"/>
    <property type="project" value="TreeGrafter"/>
</dbReference>
<reference evidence="16 17" key="1">
    <citation type="submission" date="2016-08" db="EMBL/GenBank/DDBJ databases">
        <authorList>
            <person name="Seilhamer J.J."/>
        </authorList>
    </citation>
    <scope>NUCLEOTIDE SEQUENCE [LARGE SCALE GENOMIC DNA]</scope>
    <source>
        <strain evidence="16 17">KCTC 42603</strain>
    </source>
</reference>
<evidence type="ECO:0000256" key="2">
    <source>
        <dbReference type="ARBA" id="ARBA00007482"/>
    </source>
</evidence>
<sequence>MNKKIETFNSNDIQIEAKTPLYQGFFKMVRYDFRHRLFAGGWSDIVKREIFERGHAVAVLPYDPVTKEFVLIEQIRIGALATSDNPWLIEVIAGVIDEGETIHDVCCREAEEEAGITLQNVTRAMSYLASPGGTTERIHIFMATADSITASGIHGLDYEGEDIRVHRVAEEDALEWLENGRIDNAATIIALQWFFMHKQKLLKDWSQV</sequence>
<feature type="domain" description="Nudix hydrolase" evidence="15">
    <location>
        <begin position="52"/>
        <end position="195"/>
    </location>
</feature>
<comment type="function">
    <text evidence="8">Acts on ADP-mannose and ADP-glucose as well as ADP-ribose. Prevents glycogen biosynthesis. The reaction catalyzed by this enzyme is a limiting step of the gluconeogenic process.</text>
</comment>
<comment type="catalytic activity">
    <reaction evidence="12">
        <text>ADP-D-ribose + H2O = D-ribose 5-phosphate + AMP + 2 H(+)</text>
        <dbReference type="Rhea" id="RHEA:10412"/>
        <dbReference type="ChEBI" id="CHEBI:15377"/>
        <dbReference type="ChEBI" id="CHEBI:15378"/>
        <dbReference type="ChEBI" id="CHEBI:57967"/>
        <dbReference type="ChEBI" id="CHEBI:78346"/>
        <dbReference type="ChEBI" id="CHEBI:456215"/>
        <dbReference type="EC" id="3.6.1.13"/>
    </reaction>
</comment>
<organism evidence="16 17">
    <name type="scientific">Alteromonas confluentis</name>
    <dbReference type="NCBI Taxonomy" id="1656094"/>
    <lineage>
        <taxon>Bacteria</taxon>
        <taxon>Pseudomonadati</taxon>
        <taxon>Pseudomonadota</taxon>
        <taxon>Gammaproteobacteria</taxon>
        <taxon>Alteromonadales</taxon>
        <taxon>Alteromonadaceae</taxon>
        <taxon>Alteromonas/Salinimonas group</taxon>
        <taxon>Alteromonas</taxon>
    </lineage>
</organism>
<dbReference type="STRING" id="1656094.BFC18_11770"/>
<dbReference type="GO" id="GO:0019693">
    <property type="term" value="P:ribose phosphate metabolic process"/>
    <property type="evidence" value="ECO:0007669"/>
    <property type="project" value="TreeGrafter"/>
</dbReference>
<dbReference type="PANTHER" id="PTHR11839">
    <property type="entry name" value="UDP/ADP-SUGAR PYROPHOSPHATASE"/>
    <property type="match status" value="1"/>
</dbReference>
<evidence type="ECO:0000259" key="15">
    <source>
        <dbReference type="PROSITE" id="PS51462"/>
    </source>
</evidence>
<dbReference type="RefSeq" id="WP_070125515.1">
    <property type="nucleotide sequence ID" value="NZ_MDHN01000025.1"/>
</dbReference>
<comment type="caution">
    <text evidence="16">The sequence shown here is derived from an EMBL/GenBank/DDBJ whole genome shotgun (WGS) entry which is preliminary data.</text>
</comment>
<evidence type="ECO:0000256" key="6">
    <source>
        <dbReference type="ARBA" id="ARBA00022801"/>
    </source>
</evidence>
<dbReference type="Proteomes" id="UP000175691">
    <property type="component" value="Unassembled WGS sequence"/>
</dbReference>
<accession>A0A1E7ZB06</accession>
<keyword evidence="7 13" id="KW-0460">Magnesium</keyword>
<dbReference type="InterPro" id="IPR000086">
    <property type="entry name" value="NUDIX_hydrolase_dom"/>
</dbReference>
<dbReference type="GO" id="GO:0019144">
    <property type="term" value="F:ADP-sugar diphosphatase activity"/>
    <property type="evidence" value="ECO:0007669"/>
    <property type="project" value="TreeGrafter"/>
</dbReference>
<dbReference type="Pfam" id="PF00293">
    <property type="entry name" value="NUDIX"/>
    <property type="match status" value="1"/>
</dbReference>
<dbReference type="NCBIfam" id="NF008003">
    <property type="entry name" value="PRK10729.1"/>
    <property type="match status" value="1"/>
</dbReference>
<dbReference type="AlphaFoldDB" id="A0A1E7ZB06"/>
<proteinExistence type="inferred from homology"/>
<evidence type="ECO:0000256" key="7">
    <source>
        <dbReference type="ARBA" id="ARBA00022842"/>
    </source>
</evidence>
<dbReference type="PANTHER" id="PTHR11839:SF5">
    <property type="entry name" value="ADP-RIBOSE PYROPHOSPHATASE"/>
    <property type="match status" value="1"/>
</dbReference>
<keyword evidence="17" id="KW-1185">Reference proteome</keyword>
<evidence type="ECO:0000256" key="14">
    <source>
        <dbReference type="PIRSR" id="PIRSR604385-3"/>
    </source>
</evidence>
<evidence type="ECO:0000256" key="5">
    <source>
        <dbReference type="ARBA" id="ARBA00022723"/>
    </source>
</evidence>
<feature type="binding site" evidence="13">
    <location>
        <position position="93"/>
    </location>
    <ligand>
        <name>Mg(2+)</name>
        <dbReference type="ChEBI" id="CHEBI:18420"/>
        <label>1</label>
    </ligand>
</feature>
<dbReference type="PROSITE" id="PS51462">
    <property type="entry name" value="NUDIX"/>
    <property type="match status" value="1"/>
</dbReference>
<dbReference type="PROSITE" id="PS00893">
    <property type="entry name" value="NUDIX_BOX"/>
    <property type="match status" value="1"/>
</dbReference>
<evidence type="ECO:0000256" key="10">
    <source>
        <dbReference type="ARBA" id="ARBA00030308"/>
    </source>
</evidence>
<dbReference type="EMBL" id="MDHN01000025">
    <property type="protein sequence ID" value="OFC70689.1"/>
    <property type="molecule type" value="Genomic_DNA"/>
</dbReference>
<evidence type="ECO:0000256" key="12">
    <source>
        <dbReference type="ARBA" id="ARBA00049546"/>
    </source>
</evidence>
<evidence type="ECO:0000256" key="9">
    <source>
        <dbReference type="ARBA" id="ARBA00030162"/>
    </source>
</evidence>
<evidence type="ECO:0000313" key="17">
    <source>
        <dbReference type="Proteomes" id="UP000175691"/>
    </source>
</evidence>
<evidence type="ECO:0000256" key="13">
    <source>
        <dbReference type="PIRSR" id="PIRSR604385-2"/>
    </source>
</evidence>
<gene>
    <name evidence="16" type="primary">nudF</name>
    <name evidence="16" type="ORF">BFC18_11770</name>
</gene>
<evidence type="ECO:0000313" key="16">
    <source>
        <dbReference type="EMBL" id="OFC70689.1"/>
    </source>
</evidence>
<dbReference type="SUPFAM" id="SSF55811">
    <property type="entry name" value="Nudix"/>
    <property type="match status" value="1"/>
</dbReference>
<feature type="binding site" evidence="13">
    <location>
        <position position="113"/>
    </location>
    <ligand>
        <name>Mg(2+)</name>
        <dbReference type="ChEBI" id="CHEBI:18420"/>
        <label>1</label>
    </ligand>
</feature>
<dbReference type="NCBIfam" id="TIGR00052">
    <property type="entry name" value="nudix-type nucleoside diphosphatase, YffH/AdpP family"/>
    <property type="match status" value="1"/>
</dbReference>
<dbReference type="InterPro" id="IPR015797">
    <property type="entry name" value="NUDIX_hydrolase-like_dom_sf"/>
</dbReference>
<evidence type="ECO:0000256" key="8">
    <source>
        <dbReference type="ARBA" id="ARBA00025164"/>
    </source>
</evidence>
<feature type="binding site" evidence="13">
    <location>
        <position position="161"/>
    </location>
    <ligand>
        <name>Mg(2+)</name>
        <dbReference type="ChEBI" id="CHEBI:18420"/>
        <label>1</label>
    </ligand>
</feature>
<dbReference type="InterPro" id="IPR020084">
    <property type="entry name" value="NUDIX_hydrolase_CS"/>
</dbReference>
<keyword evidence="5 13" id="KW-0479">Metal-binding</keyword>
<comment type="cofactor">
    <cofactor evidence="1 13">
        <name>Mg(2+)</name>
        <dbReference type="ChEBI" id="CHEBI:18420"/>
    </cofactor>
</comment>
<comment type="similarity">
    <text evidence="2">Belongs to the Nudix hydrolase family. NudF subfamily.</text>
</comment>
<name>A0A1E7ZB06_9ALTE</name>